<dbReference type="InterPro" id="IPR050730">
    <property type="entry name" value="UBX_domain-protein"/>
</dbReference>
<dbReference type="Gene3D" id="3.10.20.90">
    <property type="entry name" value="Phosphatidylinositol 3-kinase Catalytic Subunit, Chain A, domain 1"/>
    <property type="match status" value="1"/>
</dbReference>
<dbReference type="EMBL" id="BSXN01000992">
    <property type="protein sequence ID" value="GME71019.1"/>
    <property type="molecule type" value="Genomic_DNA"/>
</dbReference>
<evidence type="ECO:0000313" key="6">
    <source>
        <dbReference type="Proteomes" id="UP001165120"/>
    </source>
</evidence>
<sequence length="605" mass="69469">MLTEEQRSTLREFQSITNSSVDEGELINILDSTDWSIEPAILLYFELFPVEANNNITRNIRAMSQSGRLRSASGNHINDGNANGTVDGHFEGTPYEQFVNNFPAILNSSNNRGIASVNDIEAGDDEMPGSFRTEAGVNRRHPQPSKLHTMVSKNLKGIRDVVLFSGLFFLLILYKLMGFILVLFVKTIIPVLSRFLGKPTTGQVIHGRTAQPGDIARKFIIEFDDAIGNKRKHLSSNDGSQTHLQQLEQTQKQNEQEQLQQESGQSDESHQSQLSQRLISDIESMEIRRPDFLECSYSQAIYFAKHDVKWLMIYIQSDEHDDTPKFVNEILLNSKFLNFINERDMLCWGGDIKQKDAFQVANAFKILKLPFIGLLCLTVNSTPTGTGVVQSTPTMSLVLKIQGIPLKADSNSVNVDKVINKMHKAYQKYNPTLVSLAADRNERETAINIRRRQDEAYERSLAMDRARAQQRERERREREEAERKEQDKKQWLKWRKSQLFPEPSQDRKGDYARIAIRLPDGKRITRRFDKSCTIEEIYAFIECNYLNDVEDVEEDQIQRPFDYAHIYNFNLVQIMPKAVLECYSSILIKDCNLTWPNGNLVVEFI</sequence>
<dbReference type="AlphaFoldDB" id="A0A9W6T190"/>
<evidence type="ECO:0000256" key="3">
    <source>
        <dbReference type="SAM" id="Phobius"/>
    </source>
</evidence>
<keyword evidence="3" id="KW-0472">Membrane</keyword>
<name>A0A9W6T190_CANBO</name>
<keyword evidence="3" id="KW-0812">Transmembrane</keyword>
<dbReference type="InterPro" id="IPR029071">
    <property type="entry name" value="Ubiquitin-like_domsf"/>
</dbReference>
<comment type="caution">
    <text evidence="5">The sequence shown here is derived from an EMBL/GenBank/DDBJ whole genome shotgun (WGS) entry which is preliminary data.</text>
</comment>
<organism evidence="5 6">
    <name type="scientific">Candida boidinii</name>
    <name type="common">Yeast</name>
    <dbReference type="NCBI Taxonomy" id="5477"/>
    <lineage>
        <taxon>Eukaryota</taxon>
        <taxon>Fungi</taxon>
        <taxon>Dikarya</taxon>
        <taxon>Ascomycota</taxon>
        <taxon>Saccharomycotina</taxon>
        <taxon>Pichiomycetes</taxon>
        <taxon>Pichiales</taxon>
        <taxon>Pichiaceae</taxon>
        <taxon>Ogataea</taxon>
        <taxon>Ogataea/Candida clade</taxon>
    </lineage>
</organism>
<dbReference type="SUPFAM" id="SSF54236">
    <property type="entry name" value="Ubiquitin-like"/>
    <property type="match status" value="1"/>
</dbReference>
<dbReference type="Proteomes" id="UP001165120">
    <property type="component" value="Unassembled WGS sequence"/>
</dbReference>
<keyword evidence="1" id="KW-0175">Coiled coil</keyword>
<feature type="compositionally biased region" description="Low complexity" evidence="2">
    <location>
        <begin position="244"/>
        <end position="266"/>
    </location>
</feature>
<keyword evidence="3" id="KW-1133">Transmembrane helix</keyword>
<dbReference type="GO" id="GO:0043130">
    <property type="term" value="F:ubiquitin binding"/>
    <property type="evidence" value="ECO:0007669"/>
    <property type="project" value="TreeGrafter"/>
</dbReference>
<dbReference type="PROSITE" id="PS50033">
    <property type="entry name" value="UBX"/>
    <property type="match status" value="1"/>
</dbReference>
<dbReference type="GO" id="GO:0036503">
    <property type="term" value="P:ERAD pathway"/>
    <property type="evidence" value="ECO:0007669"/>
    <property type="project" value="TreeGrafter"/>
</dbReference>
<dbReference type="PANTHER" id="PTHR23322:SF1">
    <property type="entry name" value="FAS-ASSOCIATED FACTOR 2"/>
    <property type="match status" value="1"/>
</dbReference>
<evidence type="ECO:0000256" key="2">
    <source>
        <dbReference type="SAM" id="MobiDB-lite"/>
    </source>
</evidence>
<dbReference type="Pfam" id="PF00789">
    <property type="entry name" value="UBX"/>
    <property type="match status" value="1"/>
</dbReference>
<dbReference type="SMART" id="SM00166">
    <property type="entry name" value="UBX"/>
    <property type="match status" value="1"/>
</dbReference>
<dbReference type="Pfam" id="PF14555">
    <property type="entry name" value="UBA_4"/>
    <property type="match status" value="1"/>
</dbReference>
<dbReference type="SUPFAM" id="SSF52833">
    <property type="entry name" value="Thioredoxin-like"/>
    <property type="match status" value="1"/>
</dbReference>
<dbReference type="InterPro" id="IPR001012">
    <property type="entry name" value="UBX_dom"/>
</dbReference>
<dbReference type="CDD" id="cd01767">
    <property type="entry name" value="UBX"/>
    <property type="match status" value="1"/>
</dbReference>
<feature type="region of interest" description="Disordered" evidence="2">
    <location>
        <begin position="458"/>
        <end position="487"/>
    </location>
</feature>
<accession>A0A9W6T190</accession>
<dbReference type="InterPro" id="IPR006577">
    <property type="entry name" value="UAS"/>
</dbReference>
<feature type="domain" description="UBX" evidence="4">
    <location>
        <begin position="507"/>
        <end position="605"/>
    </location>
</feature>
<evidence type="ECO:0000313" key="5">
    <source>
        <dbReference type="EMBL" id="GME71019.1"/>
    </source>
</evidence>
<reference evidence="5" key="1">
    <citation type="submission" date="2023-04" db="EMBL/GenBank/DDBJ databases">
        <title>Candida boidinii NBRC 10035.</title>
        <authorList>
            <person name="Ichikawa N."/>
            <person name="Sato H."/>
            <person name="Tonouchi N."/>
        </authorList>
    </citation>
    <scope>NUCLEOTIDE SEQUENCE</scope>
    <source>
        <strain evidence="5">NBRC 10035</strain>
    </source>
</reference>
<protein>
    <submittedName>
        <fullName evidence="5">Unnamed protein product</fullName>
    </submittedName>
</protein>
<dbReference type="SMART" id="SM00594">
    <property type="entry name" value="UAS"/>
    <property type="match status" value="1"/>
</dbReference>
<evidence type="ECO:0000256" key="1">
    <source>
        <dbReference type="ARBA" id="ARBA00023054"/>
    </source>
</evidence>
<dbReference type="GO" id="GO:0005783">
    <property type="term" value="C:endoplasmic reticulum"/>
    <property type="evidence" value="ECO:0007669"/>
    <property type="project" value="TreeGrafter"/>
</dbReference>
<evidence type="ECO:0000259" key="4">
    <source>
        <dbReference type="PROSITE" id="PS50033"/>
    </source>
</evidence>
<proteinExistence type="predicted"/>
<dbReference type="InterPro" id="IPR036249">
    <property type="entry name" value="Thioredoxin-like_sf"/>
</dbReference>
<dbReference type="Gene3D" id="3.40.30.10">
    <property type="entry name" value="Glutaredoxin"/>
    <property type="match status" value="1"/>
</dbReference>
<gene>
    <name evidence="5" type="ORF">Cboi02_000305000</name>
</gene>
<dbReference type="PANTHER" id="PTHR23322">
    <property type="entry name" value="FAS-ASSOCIATED PROTEIN"/>
    <property type="match status" value="1"/>
</dbReference>
<feature type="transmembrane region" description="Helical" evidence="3">
    <location>
        <begin position="161"/>
        <end position="185"/>
    </location>
</feature>
<feature type="region of interest" description="Disordered" evidence="2">
    <location>
        <begin position="232"/>
        <end position="272"/>
    </location>
</feature>
<keyword evidence="6" id="KW-1185">Reference proteome</keyword>